<comment type="similarity">
    <text evidence="8">Belongs to the ATPase delta chain family.</text>
</comment>
<accession>A0ABU5L7Q8</accession>
<evidence type="ECO:0000313" key="9">
    <source>
        <dbReference type="EMBL" id="MDZ5761905.1"/>
    </source>
</evidence>
<evidence type="ECO:0000256" key="2">
    <source>
        <dbReference type="ARBA" id="ARBA00022448"/>
    </source>
</evidence>
<dbReference type="InterPro" id="IPR026015">
    <property type="entry name" value="ATP_synth_OSCP/delta_N_sf"/>
</dbReference>
<dbReference type="Gene3D" id="1.10.520.20">
    <property type="entry name" value="N-terminal domain of the delta subunit of the F1F0-ATP synthase"/>
    <property type="match status" value="1"/>
</dbReference>
<dbReference type="EMBL" id="JARGYT010000009">
    <property type="protein sequence ID" value="MDZ5761905.1"/>
    <property type="molecule type" value="Genomic_DNA"/>
</dbReference>
<evidence type="ECO:0000256" key="5">
    <source>
        <dbReference type="ARBA" id="ARBA00023136"/>
    </source>
</evidence>
<comment type="subcellular location">
    <subcellularLocation>
        <location evidence="8">Cell membrane</location>
        <topology evidence="8">Peripheral membrane protein</topology>
    </subcellularLocation>
    <subcellularLocation>
        <location evidence="1">Membrane</location>
    </subcellularLocation>
</comment>
<name>A0ABU5L7Q8_9RICK</name>
<comment type="function">
    <text evidence="8">This protein is part of the stalk that links CF(0) to CF(1). It either transmits conformational changes from CF(0) to CF(1) or is implicated in proton conduction.</text>
</comment>
<evidence type="ECO:0000256" key="6">
    <source>
        <dbReference type="ARBA" id="ARBA00023196"/>
    </source>
</evidence>
<dbReference type="Pfam" id="PF00213">
    <property type="entry name" value="OSCP"/>
    <property type="match status" value="1"/>
</dbReference>
<protein>
    <recommendedName>
        <fullName evidence="8">ATP synthase subunit delta</fullName>
    </recommendedName>
    <alternativeName>
        <fullName evidence="8">ATP synthase F(1) sector subunit delta</fullName>
    </alternativeName>
    <alternativeName>
        <fullName evidence="8">F-type ATPase subunit delta</fullName>
        <shortName evidence="8">F-ATPase subunit delta</shortName>
    </alternativeName>
</protein>
<dbReference type="HAMAP" id="MF_01416">
    <property type="entry name" value="ATP_synth_delta_bact"/>
    <property type="match status" value="1"/>
</dbReference>
<dbReference type="RefSeq" id="WP_322497402.1">
    <property type="nucleotide sequence ID" value="NZ_JARGYT010000009.1"/>
</dbReference>
<dbReference type="Proteomes" id="UP001293791">
    <property type="component" value="Unassembled WGS sequence"/>
</dbReference>
<dbReference type="NCBIfam" id="TIGR01145">
    <property type="entry name" value="ATP_synt_delta"/>
    <property type="match status" value="1"/>
</dbReference>
<reference evidence="9 10" key="1">
    <citation type="submission" date="2023-02" db="EMBL/GenBank/DDBJ databases">
        <title>Host association and intracellularity evolved multiple times independently in the Rickettsiales.</title>
        <authorList>
            <person name="Castelli M."/>
            <person name="Nardi T."/>
            <person name="Gammuto L."/>
            <person name="Bellinzona G."/>
            <person name="Sabaneyeva E."/>
            <person name="Potekhin A."/>
            <person name="Serra V."/>
            <person name="Petroni G."/>
            <person name="Sassera D."/>
        </authorList>
    </citation>
    <scope>NUCLEOTIDE SEQUENCE [LARGE SCALE GENOMIC DNA]</scope>
    <source>
        <strain evidence="9 10">BOD18</strain>
    </source>
</reference>
<keyword evidence="8" id="KW-1003">Cell membrane</keyword>
<organism evidence="9 10">
    <name type="scientific">Candidatus Cyrtobacter comes</name>
    <dbReference type="NCBI Taxonomy" id="675776"/>
    <lineage>
        <taxon>Bacteria</taxon>
        <taxon>Pseudomonadati</taxon>
        <taxon>Pseudomonadota</taxon>
        <taxon>Alphaproteobacteria</taxon>
        <taxon>Rickettsiales</taxon>
        <taxon>Candidatus Midichloriaceae</taxon>
        <taxon>Candidatus Cyrtobacter</taxon>
    </lineage>
</organism>
<comment type="function">
    <text evidence="8">F(1)F(0) ATP synthase produces ATP from ADP in the presence of a proton or sodium gradient. F-type ATPases consist of two structural domains, F(1) containing the extramembraneous catalytic core and F(0) containing the membrane proton channel, linked together by a central stalk and a peripheral stalk. During catalysis, ATP synthesis in the catalytic domain of F(1) is coupled via a rotary mechanism of the central stalk subunits to proton translocation.</text>
</comment>
<keyword evidence="5 8" id="KW-0472">Membrane</keyword>
<keyword evidence="2 8" id="KW-0813">Transport</keyword>
<keyword evidence="7 8" id="KW-0066">ATP synthesis</keyword>
<sequence>MSFVSDLYIAGKYARALFESAGVDERAEIGGALESLWRLLSDDEIYVKLVLSKASPKVMKSIVLNTVLGGSEICTLLRSFVKLLLENNRLYLLGKIQDEYKKLMLKGQNFVSVTFITVTKVSEEDLKALNTVLQECGINPYIINLEDATLLSGFLLKIGNNLLDCSLDRALNDIHKFIKNYDIGAK</sequence>
<keyword evidence="6 8" id="KW-0139">CF(1)</keyword>
<evidence type="ECO:0000256" key="4">
    <source>
        <dbReference type="ARBA" id="ARBA00023065"/>
    </source>
</evidence>
<evidence type="ECO:0000256" key="8">
    <source>
        <dbReference type="HAMAP-Rule" id="MF_01416"/>
    </source>
</evidence>
<keyword evidence="4 8" id="KW-0406">Ion transport</keyword>
<evidence type="ECO:0000256" key="3">
    <source>
        <dbReference type="ARBA" id="ARBA00022781"/>
    </source>
</evidence>
<dbReference type="SUPFAM" id="SSF47928">
    <property type="entry name" value="N-terminal domain of the delta subunit of the F1F0-ATP synthase"/>
    <property type="match status" value="1"/>
</dbReference>
<dbReference type="PRINTS" id="PR00125">
    <property type="entry name" value="ATPASEDELTA"/>
</dbReference>
<proteinExistence type="inferred from homology"/>
<keyword evidence="3 8" id="KW-0375">Hydrogen ion transport</keyword>
<comment type="caution">
    <text evidence="9">The sequence shown here is derived from an EMBL/GenBank/DDBJ whole genome shotgun (WGS) entry which is preliminary data.</text>
</comment>
<keyword evidence="10" id="KW-1185">Reference proteome</keyword>
<evidence type="ECO:0000313" key="10">
    <source>
        <dbReference type="Proteomes" id="UP001293791"/>
    </source>
</evidence>
<dbReference type="InterPro" id="IPR000711">
    <property type="entry name" value="ATPase_OSCP/dsu"/>
</dbReference>
<dbReference type="PANTHER" id="PTHR11910">
    <property type="entry name" value="ATP SYNTHASE DELTA CHAIN"/>
    <property type="match status" value="1"/>
</dbReference>
<gene>
    <name evidence="8" type="primary">atpH</name>
    <name evidence="9" type="ORF">Cyrtocomes_00265</name>
</gene>
<evidence type="ECO:0000256" key="7">
    <source>
        <dbReference type="ARBA" id="ARBA00023310"/>
    </source>
</evidence>
<evidence type="ECO:0000256" key="1">
    <source>
        <dbReference type="ARBA" id="ARBA00004370"/>
    </source>
</evidence>